<reference evidence="4" key="1">
    <citation type="submission" date="2016-10" db="EMBL/GenBank/DDBJ databases">
        <authorList>
            <person name="Benchimol M."/>
            <person name="Almeida L.G."/>
            <person name="Vasconcelos A.T."/>
            <person name="Perreira-Neves A."/>
            <person name="Rosa I.A."/>
            <person name="Tasca T."/>
            <person name="Bogo M.R."/>
            <person name="de Souza W."/>
        </authorList>
    </citation>
    <scope>NUCLEOTIDE SEQUENCE [LARGE SCALE GENOMIC DNA]</scope>
    <source>
        <strain evidence="4">K</strain>
    </source>
</reference>
<dbReference type="Gene3D" id="1.25.40.20">
    <property type="entry name" value="Ankyrin repeat-containing domain"/>
    <property type="match status" value="1"/>
</dbReference>
<keyword evidence="2 3" id="KW-0040">ANK repeat</keyword>
<dbReference type="SMART" id="SM00248">
    <property type="entry name" value="ANK"/>
    <property type="match status" value="3"/>
</dbReference>
<dbReference type="PROSITE" id="PS50088">
    <property type="entry name" value="ANK_REPEAT"/>
    <property type="match status" value="1"/>
</dbReference>
<evidence type="ECO:0000313" key="4">
    <source>
        <dbReference type="EMBL" id="OHT14332.1"/>
    </source>
</evidence>
<dbReference type="InterPro" id="IPR036770">
    <property type="entry name" value="Ankyrin_rpt-contain_sf"/>
</dbReference>
<proteinExistence type="predicted"/>
<feature type="repeat" description="ANK" evidence="3">
    <location>
        <begin position="141"/>
        <end position="173"/>
    </location>
</feature>
<dbReference type="InterPro" id="IPR002110">
    <property type="entry name" value="Ankyrin_rpt"/>
</dbReference>
<protein>
    <submittedName>
        <fullName evidence="4">Uncharacterized protein</fullName>
    </submittedName>
</protein>
<dbReference type="EMBL" id="MLAK01000393">
    <property type="protein sequence ID" value="OHT14332.1"/>
    <property type="molecule type" value="Genomic_DNA"/>
</dbReference>
<name>A0A1J4KXA2_9EUKA</name>
<accession>A0A1J4KXA2</accession>
<dbReference type="RefSeq" id="XP_068367468.1">
    <property type="nucleotide sequence ID" value="XM_068498353.1"/>
</dbReference>
<evidence type="ECO:0000256" key="2">
    <source>
        <dbReference type="ARBA" id="ARBA00023043"/>
    </source>
</evidence>
<dbReference type="OrthoDB" id="194358at2759"/>
<dbReference type="PANTHER" id="PTHR24198:SF165">
    <property type="entry name" value="ANKYRIN REPEAT-CONTAINING PROTEIN-RELATED"/>
    <property type="match status" value="1"/>
</dbReference>
<evidence type="ECO:0000313" key="5">
    <source>
        <dbReference type="Proteomes" id="UP000179807"/>
    </source>
</evidence>
<dbReference type="SUPFAM" id="SSF48403">
    <property type="entry name" value="Ankyrin repeat"/>
    <property type="match status" value="1"/>
</dbReference>
<dbReference type="PROSITE" id="PS50297">
    <property type="entry name" value="ANK_REP_REGION"/>
    <property type="match status" value="1"/>
</dbReference>
<dbReference type="Proteomes" id="UP000179807">
    <property type="component" value="Unassembled WGS sequence"/>
</dbReference>
<sequence length="234" mass="26437">MTAIEKNSVDAVKILTENGASFVDGKLKNNFLKINPHPIVYAVQNDRVEIVKYFLTRFDDALKDFTCYDMNSALENAQYNQNIEMVETLCVFIKDNYQKFAPKSPIEYFINQAILRNYPVEILNSLFGIGVVDYSYQNERDGLTLLHSAVKSKNLEAVKYLIEKGANPNMKDSSNDTPLSMAIKKKQSEIAELLANDSNLDVNMKIGRSNYLKMAQAKKFDNLVSILKGKGAIE</sequence>
<keyword evidence="5" id="KW-1185">Reference proteome</keyword>
<organism evidence="4 5">
    <name type="scientific">Tritrichomonas foetus</name>
    <dbReference type="NCBI Taxonomy" id="1144522"/>
    <lineage>
        <taxon>Eukaryota</taxon>
        <taxon>Metamonada</taxon>
        <taxon>Parabasalia</taxon>
        <taxon>Tritrichomonadida</taxon>
        <taxon>Tritrichomonadidae</taxon>
        <taxon>Tritrichomonas</taxon>
    </lineage>
</organism>
<keyword evidence="1" id="KW-0677">Repeat</keyword>
<dbReference type="VEuPathDB" id="TrichDB:TRFO_15388"/>
<dbReference type="AlphaFoldDB" id="A0A1J4KXA2"/>
<gene>
    <name evidence="4" type="ORF">TRFO_15388</name>
</gene>
<evidence type="ECO:0000256" key="3">
    <source>
        <dbReference type="PROSITE-ProRule" id="PRU00023"/>
    </source>
</evidence>
<comment type="caution">
    <text evidence="4">The sequence shown here is derived from an EMBL/GenBank/DDBJ whole genome shotgun (WGS) entry which is preliminary data.</text>
</comment>
<evidence type="ECO:0000256" key="1">
    <source>
        <dbReference type="ARBA" id="ARBA00022737"/>
    </source>
</evidence>
<dbReference type="Pfam" id="PF12796">
    <property type="entry name" value="Ank_2"/>
    <property type="match status" value="2"/>
</dbReference>
<dbReference type="PANTHER" id="PTHR24198">
    <property type="entry name" value="ANKYRIN REPEAT AND PROTEIN KINASE DOMAIN-CONTAINING PROTEIN"/>
    <property type="match status" value="1"/>
</dbReference>
<dbReference type="GeneID" id="94833057"/>